<feature type="signal peptide" evidence="1">
    <location>
        <begin position="1"/>
        <end position="29"/>
    </location>
</feature>
<evidence type="ECO:0000256" key="1">
    <source>
        <dbReference type="SAM" id="SignalP"/>
    </source>
</evidence>
<sequence length="70" mass="7660">MKTIKLTAIGSMVVACLLFLSGTPATRSAENENHCFTCHTNPRKLIEITREISKLDRKKPGASKETKGEG</sequence>
<evidence type="ECO:0000313" key="2">
    <source>
        <dbReference type="EMBL" id="BBO71184.1"/>
    </source>
</evidence>
<organism evidence="2 3">
    <name type="scientific">Desulfosarcina alkanivorans</name>
    <dbReference type="NCBI Taxonomy" id="571177"/>
    <lineage>
        <taxon>Bacteria</taxon>
        <taxon>Pseudomonadati</taxon>
        <taxon>Thermodesulfobacteriota</taxon>
        <taxon>Desulfobacteria</taxon>
        <taxon>Desulfobacterales</taxon>
        <taxon>Desulfosarcinaceae</taxon>
        <taxon>Desulfosarcina</taxon>
    </lineage>
</organism>
<dbReference type="AlphaFoldDB" id="A0A5K7YY04"/>
<dbReference type="PROSITE" id="PS51257">
    <property type="entry name" value="PROKAR_LIPOPROTEIN"/>
    <property type="match status" value="1"/>
</dbReference>
<dbReference type="KEGG" id="dalk:DSCA_51140"/>
<dbReference type="OrthoDB" id="9891501at2"/>
<gene>
    <name evidence="2" type="ORF">DSCA_51140</name>
</gene>
<reference evidence="2 3" key="1">
    <citation type="submission" date="2019-11" db="EMBL/GenBank/DDBJ databases">
        <title>Comparative genomics of hydrocarbon-degrading Desulfosarcina strains.</title>
        <authorList>
            <person name="Watanabe M."/>
            <person name="Kojima H."/>
            <person name="Fukui M."/>
        </authorList>
    </citation>
    <scope>NUCLEOTIDE SEQUENCE [LARGE SCALE GENOMIC DNA]</scope>
    <source>
        <strain evidence="2 3">PL12</strain>
    </source>
</reference>
<protein>
    <recommendedName>
        <fullName evidence="4">Cytochrome c</fullName>
    </recommendedName>
</protein>
<name>A0A5K7YY04_9BACT</name>
<dbReference type="Proteomes" id="UP000427906">
    <property type="component" value="Chromosome"/>
</dbReference>
<dbReference type="RefSeq" id="WP_155319057.1">
    <property type="nucleotide sequence ID" value="NZ_AP021874.1"/>
</dbReference>
<accession>A0A5K7YY04</accession>
<keyword evidence="3" id="KW-1185">Reference proteome</keyword>
<dbReference type="EMBL" id="AP021874">
    <property type="protein sequence ID" value="BBO71184.1"/>
    <property type="molecule type" value="Genomic_DNA"/>
</dbReference>
<proteinExistence type="predicted"/>
<evidence type="ECO:0000313" key="3">
    <source>
        <dbReference type="Proteomes" id="UP000427906"/>
    </source>
</evidence>
<keyword evidence="1" id="KW-0732">Signal</keyword>
<evidence type="ECO:0008006" key="4">
    <source>
        <dbReference type="Google" id="ProtNLM"/>
    </source>
</evidence>
<feature type="chain" id="PRO_5024425848" description="Cytochrome c" evidence="1">
    <location>
        <begin position="30"/>
        <end position="70"/>
    </location>
</feature>